<reference evidence="2" key="1">
    <citation type="journal article" date="2020" name="Stud. Mycol.">
        <title>101 Dothideomycetes genomes: a test case for predicting lifestyles and emergence of pathogens.</title>
        <authorList>
            <person name="Haridas S."/>
            <person name="Albert R."/>
            <person name="Binder M."/>
            <person name="Bloem J."/>
            <person name="Labutti K."/>
            <person name="Salamov A."/>
            <person name="Andreopoulos B."/>
            <person name="Baker S."/>
            <person name="Barry K."/>
            <person name="Bills G."/>
            <person name="Bluhm B."/>
            <person name="Cannon C."/>
            <person name="Castanera R."/>
            <person name="Culley D."/>
            <person name="Daum C."/>
            <person name="Ezra D."/>
            <person name="Gonzalez J."/>
            <person name="Henrissat B."/>
            <person name="Kuo A."/>
            <person name="Liang C."/>
            <person name="Lipzen A."/>
            <person name="Lutzoni F."/>
            <person name="Magnuson J."/>
            <person name="Mondo S."/>
            <person name="Nolan M."/>
            <person name="Ohm R."/>
            <person name="Pangilinan J."/>
            <person name="Park H.-J."/>
            <person name="Ramirez L."/>
            <person name="Alfaro M."/>
            <person name="Sun H."/>
            <person name="Tritt A."/>
            <person name="Yoshinaga Y."/>
            <person name="Zwiers L.-H."/>
            <person name="Turgeon B."/>
            <person name="Goodwin S."/>
            <person name="Spatafora J."/>
            <person name="Crous P."/>
            <person name="Grigoriev I."/>
        </authorList>
    </citation>
    <scope>NUCLEOTIDE SEQUENCE</scope>
    <source>
        <strain evidence="2">CBS 109.77</strain>
    </source>
</reference>
<proteinExistence type="predicted"/>
<name>A0A6A6XEL6_9PLEO</name>
<protein>
    <recommendedName>
        <fullName evidence="1">N-acetyltransferase domain-containing protein</fullName>
    </recommendedName>
</protein>
<dbReference type="InterPro" id="IPR016181">
    <property type="entry name" value="Acyl_CoA_acyltransferase"/>
</dbReference>
<dbReference type="OrthoDB" id="4738875at2759"/>
<evidence type="ECO:0000259" key="1">
    <source>
        <dbReference type="PROSITE" id="PS51186"/>
    </source>
</evidence>
<dbReference type="AlphaFoldDB" id="A0A6A6XEL6"/>
<dbReference type="InterPro" id="IPR000182">
    <property type="entry name" value="GNAT_dom"/>
</dbReference>
<dbReference type="Pfam" id="PF00583">
    <property type="entry name" value="Acetyltransf_1"/>
    <property type="match status" value="1"/>
</dbReference>
<keyword evidence="3" id="KW-1185">Reference proteome</keyword>
<dbReference type="PANTHER" id="PTHR42791">
    <property type="entry name" value="GNAT FAMILY ACETYLTRANSFERASE"/>
    <property type="match status" value="1"/>
</dbReference>
<dbReference type="EMBL" id="MU001889">
    <property type="protein sequence ID" value="KAF2794483.1"/>
    <property type="molecule type" value="Genomic_DNA"/>
</dbReference>
<evidence type="ECO:0000313" key="2">
    <source>
        <dbReference type="EMBL" id="KAF2794483.1"/>
    </source>
</evidence>
<evidence type="ECO:0000313" key="3">
    <source>
        <dbReference type="Proteomes" id="UP000799757"/>
    </source>
</evidence>
<dbReference type="Gene3D" id="3.40.630.30">
    <property type="match status" value="1"/>
</dbReference>
<dbReference type="SUPFAM" id="SSF55729">
    <property type="entry name" value="Acyl-CoA N-acyltransferases (Nat)"/>
    <property type="match status" value="1"/>
</dbReference>
<dbReference type="GO" id="GO:0016747">
    <property type="term" value="F:acyltransferase activity, transferring groups other than amino-acyl groups"/>
    <property type="evidence" value="ECO:0007669"/>
    <property type="project" value="InterPro"/>
</dbReference>
<dbReference type="Proteomes" id="UP000799757">
    <property type="component" value="Unassembled WGS sequence"/>
</dbReference>
<feature type="domain" description="N-acetyltransferase" evidence="1">
    <location>
        <begin position="89"/>
        <end position="215"/>
    </location>
</feature>
<organism evidence="2 3">
    <name type="scientific">Melanomma pulvis-pyrius CBS 109.77</name>
    <dbReference type="NCBI Taxonomy" id="1314802"/>
    <lineage>
        <taxon>Eukaryota</taxon>
        <taxon>Fungi</taxon>
        <taxon>Dikarya</taxon>
        <taxon>Ascomycota</taxon>
        <taxon>Pezizomycotina</taxon>
        <taxon>Dothideomycetes</taxon>
        <taxon>Pleosporomycetidae</taxon>
        <taxon>Pleosporales</taxon>
        <taxon>Melanommataceae</taxon>
        <taxon>Melanomma</taxon>
    </lineage>
</organism>
<dbReference type="CDD" id="cd04301">
    <property type="entry name" value="NAT_SF"/>
    <property type="match status" value="1"/>
</dbReference>
<gene>
    <name evidence="2" type="ORF">K505DRAFT_407495</name>
</gene>
<accession>A0A6A6XEL6</accession>
<sequence length="226" mass="25198">MTTAAKISVTLLDDDDFPTSFQVLSKSFGHDAPLIDIYFPNHDTPSGQARGSARLAAWKQGSEDSTFLKAVLKSGQDGQERIIGLAVWTYMKEPPPADIEKVENVEEVWPDVDDREYMARLWRDYVVPRTKSIEDSAGKGIFVLELLAIHPEYQRLGAGAALVKWGTKAADDKGVKAVVEGTPVARRLYEQCGLVAEIEEMRFDVGEKFVGRRKPNLIFLSREPKS</sequence>
<dbReference type="PANTHER" id="PTHR42791:SF14">
    <property type="entry name" value="N-ACETYLTRANSFERASE DOMAIN-CONTAINING PROTEIN"/>
    <property type="match status" value="1"/>
</dbReference>
<dbReference type="InterPro" id="IPR052523">
    <property type="entry name" value="Trichothecene_AcTrans"/>
</dbReference>
<dbReference type="PROSITE" id="PS51186">
    <property type="entry name" value="GNAT"/>
    <property type="match status" value="1"/>
</dbReference>